<feature type="compositionally biased region" description="Basic residues" evidence="1">
    <location>
        <begin position="71"/>
        <end position="80"/>
    </location>
</feature>
<sequence length="139" mass="15381">MGGVKSTRNGAATAAVVIVIDFGPSPGDAQKQELEFAPLLGDDHDDASFWTGPNRTQFRLSSVCHTSRNRRPFWPKYRHPPPKERPPPPLYTRTEPFDVARLSILSGVSTVGKPTTVRSMPPVQYGFVKPVFQLFQSGM</sequence>
<gene>
    <name evidence="2" type="ORF">SBAD_LOCUS12531</name>
</gene>
<name>A0A183J9I4_9BILA</name>
<feature type="region of interest" description="Disordered" evidence="1">
    <location>
        <begin position="71"/>
        <end position="93"/>
    </location>
</feature>
<reference evidence="2 3" key="2">
    <citation type="submission" date="2018-11" db="EMBL/GenBank/DDBJ databases">
        <authorList>
            <consortium name="Pathogen Informatics"/>
        </authorList>
    </citation>
    <scope>NUCLEOTIDE SEQUENCE [LARGE SCALE GENOMIC DNA]</scope>
</reference>
<evidence type="ECO:0000313" key="3">
    <source>
        <dbReference type="Proteomes" id="UP000270296"/>
    </source>
</evidence>
<organism evidence="4">
    <name type="scientific">Soboliphyme baturini</name>
    <dbReference type="NCBI Taxonomy" id="241478"/>
    <lineage>
        <taxon>Eukaryota</taxon>
        <taxon>Metazoa</taxon>
        <taxon>Ecdysozoa</taxon>
        <taxon>Nematoda</taxon>
        <taxon>Enoplea</taxon>
        <taxon>Dorylaimia</taxon>
        <taxon>Dioctophymatida</taxon>
        <taxon>Dioctophymatoidea</taxon>
        <taxon>Soboliphymatidae</taxon>
        <taxon>Soboliphyme</taxon>
    </lineage>
</organism>
<reference evidence="4" key="1">
    <citation type="submission" date="2016-06" db="UniProtKB">
        <authorList>
            <consortium name="WormBaseParasite"/>
        </authorList>
    </citation>
    <scope>IDENTIFICATION</scope>
</reference>
<protein>
    <submittedName>
        <fullName evidence="2 4">Uncharacterized protein</fullName>
    </submittedName>
</protein>
<proteinExistence type="predicted"/>
<dbReference type="AlphaFoldDB" id="A0A183J9I4"/>
<evidence type="ECO:0000313" key="4">
    <source>
        <dbReference type="WBParaSite" id="SBAD_0001294101-mRNA-1"/>
    </source>
</evidence>
<evidence type="ECO:0000256" key="1">
    <source>
        <dbReference type="SAM" id="MobiDB-lite"/>
    </source>
</evidence>
<dbReference type="EMBL" id="UZAM01018053">
    <property type="protein sequence ID" value="VDP49338.1"/>
    <property type="molecule type" value="Genomic_DNA"/>
</dbReference>
<keyword evidence="3" id="KW-1185">Reference proteome</keyword>
<dbReference type="Proteomes" id="UP000270296">
    <property type="component" value="Unassembled WGS sequence"/>
</dbReference>
<evidence type="ECO:0000313" key="2">
    <source>
        <dbReference type="EMBL" id="VDP49338.1"/>
    </source>
</evidence>
<dbReference type="WBParaSite" id="SBAD_0001294101-mRNA-1">
    <property type="protein sequence ID" value="SBAD_0001294101-mRNA-1"/>
    <property type="gene ID" value="SBAD_0001294101"/>
</dbReference>
<accession>A0A183J9I4</accession>